<dbReference type="EMBL" id="JAODUP010000041">
    <property type="protein sequence ID" value="KAK2166152.1"/>
    <property type="molecule type" value="Genomic_DNA"/>
</dbReference>
<keyword evidence="3 13" id="KW-0812">Transmembrane</keyword>
<dbReference type="InterPro" id="IPR050174">
    <property type="entry name" value="Protocadherin/Cadherin-CA"/>
</dbReference>
<evidence type="ECO:0000256" key="12">
    <source>
        <dbReference type="PROSITE-ProRule" id="PRU00043"/>
    </source>
</evidence>
<dbReference type="PRINTS" id="PR00205">
    <property type="entry name" value="CADHERIN"/>
</dbReference>
<evidence type="ECO:0000256" key="3">
    <source>
        <dbReference type="ARBA" id="ARBA00022692"/>
    </source>
</evidence>
<dbReference type="GO" id="GO:0005509">
    <property type="term" value="F:calcium ion binding"/>
    <property type="evidence" value="ECO:0007669"/>
    <property type="project" value="UniProtKB-UniRule"/>
</dbReference>
<evidence type="ECO:0000256" key="6">
    <source>
        <dbReference type="ARBA" id="ARBA00022837"/>
    </source>
</evidence>
<feature type="domain" description="Cadherin" evidence="14">
    <location>
        <begin position="601"/>
        <end position="707"/>
    </location>
</feature>
<evidence type="ECO:0000256" key="5">
    <source>
        <dbReference type="ARBA" id="ARBA00022737"/>
    </source>
</evidence>
<dbReference type="PROSITE" id="PS50268">
    <property type="entry name" value="CADHERIN_2"/>
    <property type="match status" value="7"/>
</dbReference>
<comment type="subcellular location">
    <subcellularLocation>
        <location evidence="1">Cell membrane</location>
        <topology evidence="1">Single-pass type I membrane protein</topology>
    </subcellularLocation>
</comment>
<reference evidence="15" key="1">
    <citation type="journal article" date="2023" name="Mol. Biol. Evol.">
        <title>Third-Generation Sequencing Reveals the Adaptive Role of the Epigenome in Three Deep-Sea Polychaetes.</title>
        <authorList>
            <person name="Perez M."/>
            <person name="Aroh O."/>
            <person name="Sun Y."/>
            <person name="Lan Y."/>
            <person name="Juniper S.K."/>
            <person name="Young C.R."/>
            <person name="Angers B."/>
            <person name="Qian P.Y."/>
        </authorList>
    </citation>
    <scope>NUCLEOTIDE SEQUENCE</scope>
    <source>
        <strain evidence="15">P08H-3</strain>
    </source>
</reference>
<dbReference type="InterPro" id="IPR013164">
    <property type="entry name" value="Cadherin_N"/>
</dbReference>
<protein>
    <recommendedName>
        <fullName evidence="11">Protocadherin-20</fullName>
    </recommendedName>
</protein>
<comment type="caution">
    <text evidence="15">The sequence shown here is derived from an EMBL/GenBank/DDBJ whole genome shotgun (WGS) entry which is preliminary data.</text>
</comment>
<evidence type="ECO:0000256" key="10">
    <source>
        <dbReference type="ARBA" id="ARBA00023180"/>
    </source>
</evidence>
<dbReference type="AlphaFoldDB" id="A0AAD9K7M5"/>
<feature type="domain" description="Cadherin" evidence="14">
    <location>
        <begin position="278"/>
        <end position="385"/>
    </location>
</feature>
<keyword evidence="2" id="KW-1003">Cell membrane</keyword>
<keyword evidence="6 12" id="KW-0106">Calcium</keyword>
<feature type="domain" description="Cadherin" evidence="14">
    <location>
        <begin position="392"/>
        <end position="496"/>
    </location>
</feature>
<keyword evidence="16" id="KW-1185">Reference proteome</keyword>
<dbReference type="FunFam" id="2.60.40.60:FF:000007">
    <property type="entry name" value="Protocadherin alpha 2"/>
    <property type="match status" value="1"/>
</dbReference>
<feature type="domain" description="Cadherin" evidence="14">
    <location>
        <begin position="497"/>
        <end position="600"/>
    </location>
</feature>
<dbReference type="InterPro" id="IPR020894">
    <property type="entry name" value="Cadherin_CS"/>
</dbReference>
<evidence type="ECO:0000256" key="8">
    <source>
        <dbReference type="ARBA" id="ARBA00022989"/>
    </source>
</evidence>
<dbReference type="GO" id="GO:0007156">
    <property type="term" value="P:homophilic cell adhesion via plasma membrane adhesion molecules"/>
    <property type="evidence" value="ECO:0007669"/>
    <property type="project" value="InterPro"/>
</dbReference>
<keyword evidence="4" id="KW-0732">Signal</keyword>
<evidence type="ECO:0000259" key="14">
    <source>
        <dbReference type="PROSITE" id="PS50268"/>
    </source>
</evidence>
<feature type="transmembrane region" description="Helical" evidence="13">
    <location>
        <begin position="828"/>
        <end position="852"/>
    </location>
</feature>
<dbReference type="Proteomes" id="UP001208570">
    <property type="component" value="Unassembled WGS sequence"/>
</dbReference>
<keyword evidence="8 13" id="KW-1133">Transmembrane helix</keyword>
<evidence type="ECO:0000256" key="2">
    <source>
        <dbReference type="ARBA" id="ARBA00022475"/>
    </source>
</evidence>
<organism evidence="15 16">
    <name type="scientific">Paralvinella palmiformis</name>
    <dbReference type="NCBI Taxonomy" id="53620"/>
    <lineage>
        <taxon>Eukaryota</taxon>
        <taxon>Metazoa</taxon>
        <taxon>Spiralia</taxon>
        <taxon>Lophotrochozoa</taxon>
        <taxon>Annelida</taxon>
        <taxon>Polychaeta</taxon>
        <taxon>Sedentaria</taxon>
        <taxon>Canalipalpata</taxon>
        <taxon>Terebellida</taxon>
        <taxon>Terebelliformia</taxon>
        <taxon>Alvinellidae</taxon>
        <taxon>Paralvinella</taxon>
    </lineage>
</organism>
<evidence type="ECO:0000256" key="1">
    <source>
        <dbReference type="ARBA" id="ARBA00004251"/>
    </source>
</evidence>
<dbReference type="Pfam" id="PF00028">
    <property type="entry name" value="Cadherin"/>
    <property type="match status" value="6"/>
</dbReference>
<dbReference type="PANTHER" id="PTHR24028">
    <property type="entry name" value="CADHERIN-87A"/>
    <property type="match status" value="1"/>
</dbReference>
<evidence type="ECO:0000256" key="13">
    <source>
        <dbReference type="SAM" id="Phobius"/>
    </source>
</evidence>
<evidence type="ECO:0000313" key="15">
    <source>
        <dbReference type="EMBL" id="KAK2166152.1"/>
    </source>
</evidence>
<keyword evidence="9 13" id="KW-0472">Membrane</keyword>
<evidence type="ECO:0000313" key="16">
    <source>
        <dbReference type="Proteomes" id="UP001208570"/>
    </source>
</evidence>
<dbReference type="PROSITE" id="PS00232">
    <property type="entry name" value="CADHERIN_1"/>
    <property type="match status" value="3"/>
</dbReference>
<dbReference type="FunFam" id="2.60.40.60:FF:000005">
    <property type="entry name" value="Protocadherin 9"/>
    <property type="match status" value="1"/>
</dbReference>
<dbReference type="SMART" id="SM00112">
    <property type="entry name" value="CA"/>
    <property type="match status" value="7"/>
</dbReference>
<keyword evidence="10" id="KW-0325">Glycoprotein</keyword>
<evidence type="ECO:0000256" key="7">
    <source>
        <dbReference type="ARBA" id="ARBA00022889"/>
    </source>
</evidence>
<keyword evidence="7" id="KW-0130">Cell adhesion</keyword>
<dbReference type="SUPFAM" id="SSF49313">
    <property type="entry name" value="Cadherin-like"/>
    <property type="match status" value="6"/>
</dbReference>
<dbReference type="InterPro" id="IPR002126">
    <property type="entry name" value="Cadherin-like_dom"/>
</dbReference>
<dbReference type="CDD" id="cd11304">
    <property type="entry name" value="Cadherin_repeat"/>
    <property type="match status" value="7"/>
</dbReference>
<dbReference type="PANTHER" id="PTHR24028:SF146">
    <property type="entry name" value="CADHERIN 96CB, ISOFORM D-RELATED"/>
    <property type="match status" value="1"/>
</dbReference>
<feature type="domain" description="Cadherin" evidence="14">
    <location>
        <begin position="52"/>
        <end position="165"/>
    </location>
</feature>
<gene>
    <name evidence="15" type="ORF">LSH36_41g08015</name>
</gene>
<evidence type="ECO:0000256" key="4">
    <source>
        <dbReference type="ARBA" id="ARBA00022729"/>
    </source>
</evidence>
<evidence type="ECO:0000256" key="11">
    <source>
        <dbReference type="ARBA" id="ARBA00072296"/>
    </source>
</evidence>
<keyword evidence="5" id="KW-0677">Repeat</keyword>
<sequence>MLIRDTSCQPIVYDMGKKESLKMAGLRSGESWKIGSLVVATLINLCLCQGDMANTIHYQLVEEEPTGNPIGDLVTDAALDMKYTPDVIALLHFQFLTDPGISVHIDYDTGMLRTNGRVDREAISGCVQNSRCDVVLDVAVQPVAYFQIFKVIIEVIDINDNTPVFSQRLYEHSLKESASLGSSFIVPSATDKDSPRYGVRTYELHSDMNLEPFVLEVSDKPDGSLGIRIKLVQALDRELQDQYTLSLWGYDGGDPPNSAAMEILVTVEDSNDNDPVFDRTSYEVSVPEDLPLHSTIIQVIAKDNDLGDNGLIEYMFSPQTSSLYGQVFGINPDSGEIYVKRKLDHEMVKVYNLLVTAQDMGPDSQPTDTNVVVHVDDTNDNAPIIIVNTLSISGANSAEIPENAPVGTFVAHVTVTDPDSGLNGQYNCSLTDSAFRLEATEYETEYQIFTAIELDRENTPAYYIALVCTDHGKYPQRAIQDIHVRITDVNDNHPQFTQPSYASSIIENAYQGASVLSVMATDRDIGENADISYTISDNVKGVFAIDRLTGIILAKSMIDHEQVSQYRFYVMATDGGSPSLTASASVVVTVEDVNDEKPLFTQDSYMFSVREDEEPGTLVGTVTAADADSPPYDEFFYSLITGSTSNDDFMVDSKSGRIMVRKRLDRETKGVYQLIVAAKESESLSHHTSTALVIINVGDNNDNGPIFGFPTPRNHTIQISNKVPAGYNITRIRARDADIGRNGQIRYEIQSGNSDNLYMIDPDTGLLYTTVKLTALEYRVTRLQILAKDHGLPESRFELADLTVIINQSIPFQLNGQSSTNLLSNQNLMIVISVACGCAVVAVILIVAIVCIHRQDKLQRARQYNCRIEAIGQLTAKEVLGQGIHDHGHLDMEKSPLDNDLKVTIHLFELLSRQLPFDRNCLLAVARLDAESAPFGFSSHNARNSSSFGFHSRT</sequence>
<feature type="domain" description="Cadherin" evidence="14">
    <location>
        <begin position="711"/>
        <end position="806"/>
    </location>
</feature>
<dbReference type="FunFam" id="2.60.40.60:FF:000092">
    <property type="entry name" value="Protocadherin 8"/>
    <property type="match status" value="1"/>
</dbReference>
<dbReference type="InterPro" id="IPR015919">
    <property type="entry name" value="Cadherin-like_sf"/>
</dbReference>
<proteinExistence type="predicted"/>
<dbReference type="FunFam" id="2.60.40.60:FF:000002">
    <property type="entry name" value="Protocadherin alpha 2"/>
    <property type="match status" value="1"/>
</dbReference>
<dbReference type="Gene3D" id="2.60.40.60">
    <property type="entry name" value="Cadherins"/>
    <property type="match status" value="7"/>
</dbReference>
<dbReference type="Pfam" id="PF08266">
    <property type="entry name" value="Cadherin_2"/>
    <property type="match status" value="1"/>
</dbReference>
<dbReference type="GO" id="GO:0005886">
    <property type="term" value="C:plasma membrane"/>
    <property type="evidence" value="ECO:0007669"/>
    <property type="project" value="UniProtKB-SubCell"/>
</dbReference>
<feature type="domain" description="Cadherin" evidence="14">
    <location>
        <begin position="166"/>
        <end position="277"/>
    </location>
</feature>
<evidence type="ECO:0000256" key="9">
    <source>
        <dbReference type="ARBA" id="ARBA00023136"/>
    </source>
</evidence>
<name>A0AAD9K7M5_9ANNE</name>
<accession>A0AAD9K7M5</accession>
<dbReference type="FunFam" id="2.60.40.60:FF:000020">
    <property type="entry name" value="Dachsous cadherin-related 1b"/>
    <property type="match status" value="1"/>
</dbReference>